<dbReference type="EC" id="4.1.2.25" evidence="8"/>
<dbReference type="Pfam" id="PF02152">
    <property type="entry name" value="FolB"/>
    <property type="match status" value="1"/>
</dbReference>
<dbReference type="Proteomes" id="UP000287022">
    <property type="component" value="Unassembled WGS sequence"/>
</dbReference>
<dbReference type="GO" id="GO:0046656">
    <property type="term" value="P:folic acid biosynthetic process"/>
    <property type="evidence" value="ECO:0007669"/>
    <property type="project" value="UniProtKB-UniRule"/>
</dbReference>
<gene>
    <name evidence="10" type="primary">folB</name>
    <name evidence="10" type="ORF">CWI80_07250</name>
</gene>
<organism evidence="10 11">
    <name type="scientific">Pseudidiomarina sediminum</name>
    <dbReference type="NCBI Taxonomy" id="431675"/>
    <lineage>
        <taxon>Bacteria</taxon>
        <taxon>Pseudomonadati</taxon>
        <taxon>Pseudomonadota</taxon>
        <taxon>Gammaproteobacteria</taxon>
        <taxon>Alteromonadales</taxon>
        <taxon>Idiomarinaceae</taxon>
        <taxon>Pseudidiomarina</taxon>
    </lineage>
</organism>
<sequence>MDKVFVTGLRTDALIGVYEWEHEQRQPLLFDLEMDWDQRAAAASDAIADALDYDALSQAVKQLVEARPRQLIETVAEEVAQLILTEFSVTRVCVRVEKPQALTIATTVGVQIERSRP</sequence>
<evidence type="ECO:0000256" key="6">
    <source>
        <dbReference type="ARBA" id="ARBA00023235"/>
    </source>
</evidence>
<evidence type="ECO:0000313" key="11">
    <source>
        <dbReference type="Proteomes" id="UP000287022"/>
    </source>
</evidence>
<keyword evidence="11" id="KW-1185">Reference proteome</keyword>
<dbReference type="AlphaFoldDB" id="A0A432Z3E5"/>
<feature type="domain" description="Dihydroneopterin aldolase/epimerase" evidence="9">
    <location>
        <begin position="4"/>
        <end position="114"/>
    </location>
</feature>
<dbReference type="PANTHER" id="PTHR42844">
    <property type="entry name" value="DIHYDRONEOPTERIN ALDOLASE 1-RELATED"/>
    <property type="match status" value="1"/>
</dbReference>
<comment type="caution">
    <text evidence="10">The sequence shown here is derived from an EMBL/GenBank/DDBJ whole genome shotgun (WGS) entry which is preliminary data.</text>
</comment>
<dbReference type="NCBIfam" id="TIGR00525">
    <property type="entry name" value="folB"/>
    <property type="match status" value="1"/>
</dbReference>
<reference evidence="11" key="1">
    <citation type="journal article" date="2018" name="Front. Microbiol.">
        <title>Genome-Based Analysis Reveals the Taxonomy and Diversity of the Family Idiomarinaceae.</title>
        <authorList>
            <person name="Liu Y."/>
            <person name="Lai Q."/>
            <person name="Shao Z."/>
        </authorList>
    </citation>
    <scope>NUCLEOTIDE SEQUENCE [LARGE SCALE GENOMIC DNA]</scope>
    <source>
        <strain evidence="11">c121</strain>
    </source>
</reference>
<comment type="catalytic activity">
    <reaction evidence="1">
        <text>7,8-dihydroneopterin = 7,8-dihydromonapterin</text>
        <dbReference type="Rhea" id="RHEA:45328"/>
        <dbReference type="ChEBI" id="CHEBI:17001"/>
        <dbReference type="ChEBI" id="CHEBI:71175"/>
        <dbReference type="EC" id="5.1.99.8"/>
    </reaction>
</comment>
<proteinExistence type="inferred from homology"/>
<dbReference type="FunFam" id="3.30.1130.10:FF:000002">
    <property type="entry name" value="7,8-dihydroneopterin aldolase"/>
    <property type="match status" value="1"/>
</dbReference>
<dbReference type="GO" id="GO:0046654">
    <property type="term" value="P:tetrahydrofolate biosynthetic process"/>
    <property type="evidence" value="ECO:0007669"/>
    <property type="project" value="UniProtKB-UniRule"/>
</dbReference>
<dbReference type="RefSeq" id="WP_026860451.1">
    <property type="nucleotide sequence ID" value="NZ_JAHVIQ010000003.1"/>
</dbReference>
<keyword evidence="7 8" id="KW-0456">Lyase</keyword>
<dbReference type="GO" id="GO:0016853">
    <property type="term" value="F:isomerase activity"/>
    <property type="evidence" value="ECO:0007669"/>
    <property type="project" value="UniProtKB-KW"/>
</dbReference>
<evidence type="ECO:0000256" key="7">
    <source>
        <dbReference type="ARBA" id="ARBA00023239"/>
    </source>
</evidence>
<name>A0A432Z3E5_9GAMM</name>
<dbReference type="PANTHER" id="PTHR42844:SF1">
    <property type="entry name" value="DIHYDRONEOPTERIN ALDOLASE 1-RELATED"/>
    <property type="match status" value="1"/>
</dbReference>
<comment type="similarity">
    <text evidence="4 8">Belongs to the DHNA family.</text>
</comment>
<dbReference type="STRING" id="1122124.GCA_000423165_01698"/>
<comment type="catalytic activity">
    <reaction evidence="2 8">
        <text>7,8-dihydroneopterin = 6-hydroxymethyl-7,8-dihydropterin + glycolaldehyde</text>
        <dbReference type="Rhea" id="RHEA:10540"/>
        <dbReference type="ChEBI" id="CHEBI:17001"/>
        <dbReference type="ChEBI" id="CHEBI:17071"/>
        <dbReference type="ChEBI" id="CHEBI:44841"/>
        <dbReference type="EC" id="4.1.2.25"/>
    </reaction>
</comment>
<dbReference type="UniPathway" id="UPA00077">
    <property type="reaction ID" value="UER00154"/>
</dbReference>
<dbReference type="SUPFAM" id="SSF55620">
    <property type="entry name" value="Tetrahydrobiopterin biosynthesis enzymes-like"/>
    <property type="match status" value="1"/>
</dbReference>
<evidence type="ECO:0000259" key="9">
    <source>
        <dbReference type="SMART" id="SM00905"/>
    </source>
</evidence>
<evidence type="ECO:0000256" key="4">
    <source>
        <dbReference type="ARBA" id="ARBA00005708"/>
    </source>
</evidence>
<accession>A0A432Z3E5</accession>
<evidence type="ECO:0000256" key="8">
    <source>
        <dbReference type="RuleBase" id="RU362079"/>
    </source>
</evidence>
<dbReference type="GO" id="GO:0005737">
    <property type="term" value="C:cytoplasm"/>
    <property type="evidence" value="ECO:0007669"/>
    <property type="project" value="TreeGrafter"/>
</dbReference>
<dbReference type="EMBL" id="PIQE01000002">
    <property type="protein sequence ID" value="RUO72353.1"/>
    <property type="molecule type" value="Genomic_DNA"/>
</dbReference>
<dbReference type="Gene3D" id="3.30.1130.10">
    <property type="match status" value="1"/>
</dbReference>
<evidence type="ECO:0000256" key="1">
    <source>
        <dbReference type="ARBA" id="ARBA00000693"/>
    </source>
</evidence>
<comment type="pathway">
    <text evidence="3 8">Cofactor biosynthesis; tetrahydrofolate biosynthesis; 2-amino-4-hydroxy-6-hydroxymethyl-7,8-dihydropteridine diphosphate from 7,8-dihydroneopterin triphosphate: step 3/4.</text>
</comment>
<dbReference type="NCBIfam" id="TIGR00526">
    <property type="entry name" value="folB_dom"/>
    <property type="match status" value="1"/>
</dbReference>
<evidence type="ECO:0000313" key="10">
    <source>
        <dbReference type="EMBL" id="RUO72353.1"/>
    </source>
</evidence>
<evidence type="ECO:0000256" key="3">
    <source>
        <dbReference type="ARBA" id="ARBA00005013"/>
    </source>
</evidence>
<dbReference type="InterPro" id="IPR006156">
    <property type="entry name" value="Dihydroneopterin_aldolase"/>
</dbReference>
<dbReference type="GO" id="GO:0004150">
    <property type="term" value="F:dihydroneopterin aldolase activity"/>
    <property type="evidence" value="ECO:0007669"/>
    <property type="project" value="UniProtKB-UniRule"/>
</dbReference>
<keyword evidence="6" id="KW-0413">Isomerase</keyword>
<protein>
    <recommendedName>
        <fullName evidence="8">7,8-dihydroneopterin aldolase</fullName>
        <ecNumber evidence="8">4.1.2.25</ecNumber>
    </recommendedName>
</protein>
<evidence type="ECO:0000256" key="2">
    <source>
        <dbReference type="ARBA" id="ARBA00001353"/>
    </source>
</evidence>
<evidence type="ECO:0000256" key="5">
    <source>
        <dbReference type="ARBA" id="ARBA00022909"/>
    </source>
</evidence>
<dbReference type="SMART" id="SM00905">
    <property type="entry name" value="FolB"/>
    <property type="match status" value="1"/>
</dbReference>
<dbReference type="InterPro" id="IPR006157">
    <property type="entry name" value="FolB_dom"/>
</dbReference>
<comment type="function">
    <text evidence="8">Catalyzes the conversion of 7,8-dihydroneopterin to 6-hydroxymethyl-7,8-dihydropterin.</text>
</comment>
<dbReference type="InterPro" id="IPR043133">
    <property type="entry name" value="GTP-CH-I_C/QueF"/>
</dbReference>
<keyword evidence="5 8" id="KW-0289">Folate biosynthesis</keyword>